<dbReference type="EMBL" id="JARKIE010000037">
    <property type="protein sequence ID" value="KAJ7695739.1"/>
    <property type="molecule type" value="Genomic_DNA"/>
</dbReference>
<keyword evidence="2" id="KW-1185">Reference proteome</keyword>
<dbReference type="Proteomes" id="UP001221757">
    <property type="component" value="Unassembled WGS sequence"/>
</dbReference>
<reference evidence="1" key="1">
    <citation type="submission" date="2023-03" db="EMBL/GenBank/DDBJ databases">
        <title>Massive genome expansion in bonnet fungi (Mycena s.s.) driven by repeated elements and novel gene families across ecological guilds.</title>
        <authorList>
            <consortium name="Lawrence Berkeley National Laboratory"/>
            <person name="Harder C.B."/>
            <person name="Miyauchi S."/>
            <person name="Viragh M."/>
            <person name="Kuo A."/>
            <person name="Thoen E."/>
            <person name="Andreopoulos B."/>
            <person name="Lu D."/>
            <person name="Skrede I."/>
            <person name="Drula E."/>
            <person name="Henrissat B."/>
            <person name="Morin E."/>
            <person name="Kohler A."/>
            <person name="Barry K."/>
            <person name="LaButti K."/>
            <person name="Morin E."/>
            <person name="Salamov A."/>
            <person name="Lipzen A."/>
            <person name="Mereny Z."/>
            <person name="Hegedus B."/>
            <person name="Baldrian P."/>
            <person name="Stursova M."/>
            <person name="Weitz H."/>
            <person name="Taylor A."/>
            <person name="Grigoriev I.V."/>
            <person name="Nagy L.G."/>
            <person name="Martin F."/>
            <person name="Kauserud H."/>
        </authorList>
    </citation>
    <scope>NUCLEOTIDE SEQUENCE</scope>
    <source>
        <strain evidence="1">CBHHK067</strain>
    </source>
</reference>
<name>A0AAD7GI08_MYCRO</name>
<accession>A0AAD7GI08</accession>
<proteinExistence type="predicted"/>
<dbReference type="AlphaFoldDB" id="A0AAD7GI08"/>
<evidence type="ECO:0000313" key="2">
    <source>
        <dbReference type="Proteomes" id="UP001221757"/>
    </source>
</evidence>
<gene>
    <name evidence="1" type="ORF">B0H17DRAFT_1055417</name>
</gene>
<comment type="caution">
    <text evidence="1">The sequence shown here is derived from an EMBL/GenBank/DDBJ whole genome shotgun (WGS) entry which is preliminary data.</text>
</comment>
<protein>
    <submittedName>
        <fullName evidence="1">Uncharacterized protein</fullName>
    </submittedName>
</protein>
<evidence type="ECO:0000313" key="1">
    <source>
        <dbReference type="EMBL" id="KAJ7695739.1"/>
    </source>
</evidence>
<organism evidence="1 2">
    <name type="scientific">Mycena rosella</name>
    <name type="common">Pink bonnet</name>
    <name type="synonym">Agaricus rosellus</name>
    <dbReference type="NCBI Taxonomy" id="1033263"/>
    <lineage>
        <taxon>Eukaryota</taxon>
        <taxon>Fungi</taxon>
        <taxon>Dikarya</taxon>
        <taxon>Basidiomycota</taxon>
        <taxon>Agaricomycotina</taxon>
        <taxon>Agaricomycetes</taxon>
        <taxon>Agaricomycetidae</taxon>
        <taxon>Agaricales</taxon>
        <taxon>Marasmiineae</taxon>
        <taxon>Mycenaceae</taxon>
        <taxon>Mycena</taxon>
    </lineage>
</organism>
<sequence>MSVTETEVEAPASFLVLAPEYHLPIAHVVGDSAILRAVIDETGTLLQGIYTGAILDRLLKLNRTSDPEADELFRFRKVLRNLPFSTSNSALLSLAVQGAFRNSAVAVVVPPCVAVLWDDVLAENPWIPNYVAQAGEVWSQCSKMLHAVDVSGKRATCAPLSPSLTSPRTFKRLLGRWPLASTSLNKHYIFFHGRRASVVYICRL</sequence>